<dbReference type="InterPro" id="IPR038765">
    <property type="entry name" value="Papain-like_cys_pep_sf"/>
</dbReference>
<keyword evidence="4" id="KW-1185">Reference proteome</keyword>
<dbReference type="SUPFAM" id="SSF54001">
    <property type="entry name" value="Cysteine proteinases"/>
    <property type="match status" value="1"/>
</dbReference>
<comment type="similarity">
    <text evidence="1">Belongs to the peptidase C1 family.</text>
</comment>
<protein>
    <submittedName>
        <fullName evidence="3">Group 1 mite allergen-like protein (Cysteine protease)</fullName>
    </submittedName>
</protein>
<dbReference type="Pfam" id="PF00112">
    <property type="entry name" value="Peptidase_C1"/>
    <property type="match status" value="1"/>
</dbReference>
<dbReference type="PANTHER" id="PTHR12411">
    <property type="entry name" value="CYSTEINE PROTEASE FAMILY C1-RELATED"/>
    <property type="match status" value="1"/>
</dbReference>
<evidence type="ECO:0000259" key="2">
    <source>
        <dbReference type="SMART" id="SM00645"/>
    </source>
</evidence>
<dbReference type="CDD" id="cd02248">
    <property type="entry name" value="Peptidase_C1A"/>
    <property type="match status" value="1"/>
</dbReference>
<proteinExistence type="inferred from homology"/>
<keyword evidence="3" id="KW-0645">Protease</keyword>
<keyword evidence="3" id="KW-0378">Hydrolase</keyword>
<evidence type="ECO:0000313" key="4">
    <source>
        <dbReference type="Proteomes" id="UP000194236"/>
    </source>
</evidence>
<dbReference type="GO" id="GO:0006508">
    <property type="term" value="P:proteolysis"/>
    <property type="evidence" value="ECO:0007669"/>
    <property type="project" value="UniProtKB-KW"/>
</dbReference>
<evidence type="ECO:0000313" key="3">
    <source>
        <dbReference type="EMBL" id="OTF72774.1"/>
    </source>
</evidence>
<dbReference type="InterPro" id="IPR000668">
    <property type="entry name" value="Peptidase_C1A_C"/>
</dbReference>
<dbReference type="OrthoDB" id="190265at2759"/>
<dbReference type="Proteomes" id="UP000194236">
    <property type="component" value="Unassembled WGS sequence"/>
</dbReference>
<reference evidence="3 4" key="1">
    <citation type="submission" date="2017-03" db="EMBL/GenBank/DDBJ databases">
        <title>Genome Survey of Euroglyphus maynei.</title>
        <authorList>
            <person name="Arlian L.G."/>
            <person name="Morgan M.S."/>
            <person name="Rider S.D."/>
        </authorList>
    </citation>
    <scope>NUCLEOTIDE SEQUENCE [LARGE SCALE GENOMIC DNA]</scope>
    <source>
        <strain evidence="3">Arlian Lab</strain>
        <tissue evidence="3">Whole body</tissue>
    </source>
</reference>
<dbReference type="AlphaFoldDB" id="A0A1Y3AYA1"/>
<sequence>MSEKIFINQKLLTAKHETANKPIPFTNSNKMSMNVVRKMNQTSITFPTQFDWRSQSIVTSIEDQGQCGSSWIFAGVGLVESANAIAGNPLVVLSKQQVLDCVLAPFYLSDGCNGGMLDDVFHYAKQVGLTMEKTYPYKGKQGECHQVLGEWREWIYRYNYLPLNSSDEMIMWVIYNKGPVAALINAGDRQFQLYSGGILTDGGDRGLDGEHNQYVQIIGWGNDNGLDFWMIKNSWGRDWGESGYVKMIRGVNNRGINTVVAYAEALPIRQPEPPKPTTEKPEPGTGMTTIQHSYPMTTLMLSIDNIKGDSSSLTPTNLAEIVRIFVQFLVAIFNAFQRIFAQSPMLRNDIVYKSWSDQDFAYNPNISFEKVLQDRKDKFDQIFGKIS</sequence>
<dbReference type="EMBL" id="MUJZ01054713">
    <property type="protein sequence ID" value="OTF72774.1"/>
    <property type="molecule type" value="Genomic_DNA"/>
</dbReference>
<feature type="domain" description="Peptidase C1A papain C-terminal" evidence="2">
    <location>
        <begin position="46"/>
        <end position="264"/>
    </location>
</feature>
<dbReference type="InterPro" id="IPR013128">
    <property type="entry name" value="Peptidase_C1A"/>
</dbReference>
<organism evidence="3 4">
    <name type="scientific">Euroglyphus maynei</name>
    <name type="common">Mayne's house dust mite</name>
    <dbReference type="NCBI Taxonomy" id="6958"/>
    <lineage>
        <taxon>Eukaryota</taxon>
        <taxon>Metazoa</taxon>
        <taxon>Ecdysozoa</taxon>
        <taxon>Arthropoda</taxon>
        <taxon>Chelicerata</taxon>
        <taxon>Arachnida</taxon>
        <taxon>Acari</taxon>
        <taxon>Acariformes</taxon>
        <taxon>Sarcoptiformes</taxon>
        <taxon>Astigmata</taxon>
        <taxon>Psoroptidia</taxon>
        <taxon>Analgoidea</taxon>
        <taxon>Pyroglyphidae</taxon>
        <taxon>Pyroglyphinae</taxon>
        <taxon>Euroglyphus</taxon>
    </lineage>
</organism>
<accession>A0A1Y3AYA1</accession>
<dbReference type="InterPro" id="IPR039417">
    <property type="entry name" value="Peptidase_C1A_papain-like"/>
</dbReference>
<dbReference type="SMART" id="SM00645">
    <property type="entry name" value="Pept_C1"/>
    <property type="match status" value="1"/>
</dbReference>
<gene>
    <name evidence="3" type="ORF">BLA29_000188</name>
</gene>
<name>A0A1Y3AYA1_EURMA</name>
<dbReference type="Gene3D" id="3.90.70.10">
    <property type="entry name" value="Cysteine proteinases"/>
    <property type="match status" value="1"/>
</dbReference>
<evidence type="ECO:0000256" key="1">
    <source>
        <dbReference type="ARBA" id="ARBA00008455"/>
    </source>
</evidence>
<comment type="caution">
    <text evidence="3">The sequence shown here is derived from an EMBL/GenBank/DDBJ whole genome shotgun (WGS) entry which is preliminary data.</text>
</comment>
<dbReference type="GO" id="GO:0008234">
    <property type="term" value="F:cysteine-type peptidase activity"/>
    <property type="evidence" value="ECO:0007669"/>
    <property type="project" value="InterPro"/>
</dbReference>